<dbReference type="Proteomes" id="UP000652231">
    <property type="component" value="Unassembled WGS sequence"/>
</dbReference>
<reference evidence="13" key="2">
    <citation type="submission" date="2020-09" db="EMBL/GenBank/DDBJ databases">
        <authorList>
            <person name="Sun Q."/>
            <person name="Zhou Y."/>
        </authorList>
    </citation>
    <scope>NUCLEOTIDE SEQUENCE</scope>
    <source>
        <strain evidence="13">CGMCC 1.12924</strain>
    </source>
</reference>
<comment type="catalytic activity">
    <reaction evidence="11">
        <text>a hydroperoxide + [thioredoxin]-dithiol = an alcohol + [thioredoxin]-disulfide + H2O</text>
        <dbReference type="Rhea" id="RHEA:62620"/>
        <dbReference type="Rhea" id="RHEA-COMP:10698"/>
        <dbReference type="Rhea" id="RHEA-COMP:10700"/>
        <dbReference type="ChEBI" id="CHEBI:15377"/>
        <dbReference type="ChEBI" id="CHEBI:29950"/>
        <dbReference type="ChEBI" id="CHEBI:30879"/>
        <dbReference type="ChEBI" id="CHEBI:35924"/>
        <dbReference type="ChEBI" id="CHEBI:50058"/>
        <dbReference type="EC" id="1.11.1.24"/>
    </reaction>
</comment>
<evidence type="ECO:0000256" key="4">
    <source>
        <dbReference type="ARBA" id="ARBA00022862"/>
    </source>
</evidence>
<evidence type="ECO:0000256" key="11">
    <source>
        <dbReference type="ARBA" id="ARBA00049091"/>
    </source>
</evidence>
<keyword evidence="6" id="KW-1015">Disulfide bond</keyword>
<evidence type="ECO:0000259" key="12">
    <source>
        <dbReference type="PROSITE" id="PS51352"/>
    </source>
</evidence>
<keyword evidence="7" id="KW-0676">Redox-active center</keyword>
<dbReference type="PROSITE" id="PS51352">
    <property type="entry name" value="THIOREDOXIN_2"/>
    <property type="match status" value="1"/>
</dbReference>
<keyword evidence="3" id="KW-0575">Peroxidase</keyword>
<dbReference type="InterPro" id="IPR050924">
    <property type="entry name" value="Peroxiredoxin_BCP/PrxQ"/>
</dbReference>
<dbReference type="GO" id="GO:0008379">
    <property type="term" value="F:thioredoxin peroxidase activity"/>
    <property type="evidence" value="ECO:0007669"/>
    <property type="project" value="TreeGrafter"/>
</dbReference>
<evidence type="ECO:0000313" key="13">
    <source>
        <dbReference type="EMBL" id="GGD96617.1"/>
    </source>
</evidence>
<evidence type="ECO:0000256" key="7">
    <source>
        <dbReference type="ARBA" id="ARBA00023284"/>
    </source>
</evidence>
<evidence type="ECO:0000256" key="3">
    <source>
        <dbReference type="ARBA" id="ARBA00022559"/>
    </source>
</evidence>
<dbReference type="InterPro" id="IPR000866">
    <property type="entry name" value="AhpC/TSA"/>
</dbReference>
<dbReference type="CDD" id="cd02970">
    <property type="entry name" value="PRX_like2"/>
    <property type="match status" value="1"/>
</dbReference>
<dbReference type="GO" id="GO:0034599">
    <property type="term" value="P:cellular response to oxidative stress"/>
    <property type="evidence" value="ECO:0007669"/>
    <property type="project" value="TreeGrafter"/>
</dbReference>
<keyword evidence="14" id="KW-1185">Reference proteome</keyword>
<keyword evidence="5" id="KW-0560">Oxidoreductase</keyword>
<dbReference type="GO" id="GO:0005737">
    <property type="term" value="C:cytoplasm"/>
    <property type="evidence" value="ECO:0007669"/>
    <property type="project" value="TreeGrafter"/>
</dbReference>
<comment type="function">
    <text evidence="1">Thiol-specific peroxidase that catalyzes the reduction of hydrogen peroxide and organic hydroperoxides to water and alcohols, respectively. Plays a role in cell protection against oxidative stress by detoxifying peroxides and as sensor of hydrogen peroxide-mediated signaling events.</text>
</comment>
<organism evidence="13 14">
    <name type="scientific">Planktosalinus lacus</name>
    <dbReference type="NCBI Taxonomy" id="1526573"/>
    <lineage>
        <taxon>Bacteria</taxon>
        <taxon>Pseudomonadati</taxon>
        <taxon>Bacteroidota</taxon>
        <taxon>Flavobacteriia</taxon>
        <taxon>Flavobacteriales</taxon>
        <taxon>Flavobacteriaceae</taxon>
        <taxon>Planktosalinus</taxon>
    </lineage>
</organism>
<evidence type="ECO:0000256" key="10">
    <source>
        <dbReference type="ARBA" id="ARBA00042639"/>
    </source>
</evidence>
<evidence type="ECO:0000256" key="9">
    <source>
        <dbReference type="ARBA" id="ARBA00038489"/>
    </source>
</evidence>
<dbReference type="AlphaFoldDB" id="A0A8J2VBG3"/>
<gene>
    <name evidence="13" type="ORF">GCM10011312_20160</name>
</gene>
<evidence type="ECO:0000256" key="2">
    <source>
        <dbReference type="ARBA" id="ARBA00013017"/>
    </source>
</evidence>
<dbReference type="PANTHER" id="PTHR42801:SF7">
    <property type="entry name" value="SLL1159 PROTEIN"/>
    <property type="match status" value="1"/>
</dbReference>
<dbReference type="InterPro" id="IPR013766">
    <property type="entry name" value="Thioredoxin_domain"/>
</dbReference>
<proteinExistence type="inferred from homology"/>
<feature type="domain" description="Thioredoxin" evidence="12">
    <location>
        <begin position="17"/>
        <end position="185"/>
    </location>
</feature>
<dbReference type="Pfam" id="PF00578">
    <property type="entry name" value="AhpC-TSA"/>
    <property type="match status" value="1"/>
</dbReference>
<evidence type="ECO:0000313" key="14">
    <source>
        <dbReference type="Proteomes" id="UP000652231"/>
    </source>
</evidence>
<dbReference type="EC" id="1.11.1.24" evidence="2"/>
<keyword evidence="4" id="KW-0049">Antioxidant</keyword>
<evidence type="ECO:0000256" key="5">
    <source>
        <dbReference type="ARBA" id="ARBA00023002"/>
    </source>
</evidence>
<comment type="caution">
    <text evidence="13">The sequence shown here is derived from an EMBL/GenBank/DDBJ whole genome shotgun (WGS) entry which is preliminary data.</text>
</comment>
<sequence length="185" mass="20459">MTTTAQIPENAEAICPILVGQQIPEVNLLNLNNQSVELMDLVKEKPTVLVVYRGGWCPFCSTHLAALNEVEKDIQLLGYQLIAISPDEVVDLISPDTDEQVSYRLFSDPQSQFIKQIGVAFKTPETLSGYIASKNPQGRISEVMPVPTLLVINTQGEVEFTYINPNYKQRISGALLLAVLNSLKK</sequence>
<dbReference type="GO" id="GO:0045454">
    <property type="term" value="P:cell redox homeostasis"/>
    <property type="evidence" value="ECO:0007669"/>
    <property type="project" value="TreeGrafter"/>
</dbReference>
<evidence type="ECO:0000256" key="6">
    <source>
        <dbReference type="ARBA" id="ARBA00023157"/>
    </source>
</evidence>
<dbReference type="PANTHER" id="PTHR42801">
    <property type="entry name" value="THIOREDOXIN-DEPENDENT PEROXIDE REDUCTASE"/>
    <property type="match status" value="1"/>
</dbReference>
<evidence type="ECO:0000256" key="8">
    <source>
        <dbReference type="ARBA" id="ARBA00032824"/>
    </source>
</evidence>
<dbReference type="EMBL" id="BMGK01000008">
    <property type="protein sequence ID" value="GGD96617.1"/>
    <property type="molecule type" value="Genomic_DNA"/>
</dbReference>
<evidence type="ECO:0000256" key="1">
    <source>
        <dbReference type="ARBA" id="ARBA00003330"/>
    </source>
</evidence>
<accession>A0A8J2VBG3</accession>
<name>A0A8J2VBG3_9FLAO</name>
<dbReference type="InterPro" id="IPR036249">
    <property type="entry name" value="Thioredoxin-like_sf"/>
</dbReference>
<dbReference type="SUPFAM" id="SSF52833">
    <property type="entry name" value="Thioredoxin-like"/>
    <property type="match status" value="1"/>
</dbReference>
<dbReference type="Gene3D" id="3.40.30.10">
    <property type="entry name" value="Glutaredoxin"/>
    <property type="match status" value="1"/>
</dbReference>
<reference evidence="13" key="1">
    <citation type="journal article" date="2014" name="Int. J. Syst. Evol. Microbiol.">
        <title>Complete genome sequence of Corynebacterium casei LMG S-19264T (=DSM 44701T), isolated from a smear-ripened cheese.</title>
        <authorList>
            <consortium name="US DOE Joint Genome Institute (JGI-PGF)"/>
            <person name="Walter F."/>
            <person name="Albersmeier A."/>
            <person name="Kalinowski J."/>
            <person name="Ruckert C."/>
        </authorList>
    </citation>
    <scope>NUCLEOTIDE SEQUENCE</scope>
    <source>
        <strain evidence="13">CGMCC 1.12924</strain>
    </source>
</reference>
<protein>
    <recommendedName>
        <fullName evidence="2">thioredoxin-dependent peroxiredoxin</fullName>
        <ecNumber evidence="2">1.11.1.24</ecNumber>
    </recommendedName>
    <alternativeName>
        <fullName evidence="8">Thioredoxin peroxidase</fullName>
    </alternativeName>
    <alternativeName>
        <fullName evidence="10">Thioredoxin-dependent peroxiredoxin Bcp</fullName>
    </alternativeName>
</protein>
<comment type="similarity">
    <text evidence="9">Belongs to the peroxiredoxin family. BCP/PrxQ subfamily.</text>
</comment>